<proteinExistence type="predicted"/>
<dbReference type="CDD" id="cd02042">
    <property type="entry name" value="ParAB_family"/>
    <property type="match status" value="1"/>
</dbReference>
<evidence type="ECO:0000313" key="3">
    <source>
        <dbReference type="Proteomes" id="UP000830729"/>
    </source>
</evidence>
<dbReference type="InterPro" id="IPR050678">
    <property type="entry name" value="DNA_Partitioning_ATPase"/>
</dbReference>
<feature type="domain" description="AAA" evidence="1">
    <location>
        <begin position="8"/>
        <end position="181"/>
    </location>
</feature>
<dbReference type="EMBL" id="CP096661">
    <property type="protein sequence ID" value="UPV76794.1"/>
    <property type="molecule type" value="Genomic_DNA"/>
</dbReference>
<accession>A0A8U0I291</accession>
<sequence length="276" mass="30370">MLTYTTYSEAGGVGKTTLSANLARAHRDHGHRVLVVDLDPQDGCLSYLLGVDDDRSDEDVDTIVHHMIDRGDDFDGLIRTTEGIDVVPSHNMLERLGDLLEKAASIAEQTGESFSKYGRLRHVLAANDVPENYDVLIVDPPATSGPHLYNAIDATRSLVIPVEPSGKGGESIAGLESVVAGIESNLDIDVGVLATVVNRFEGTNDQEAVLGDVNDMPYPNPVTLRKRSSLFEGCWTERCSAFQYVEEHRDRERDHERETLDKLDELATVLEERGEL</sequence>
<reference evidence="2 3" key="1">
    <citation type="submission" date="2022-04" db="EMBL/GenBank/DDBJ databases">
        <title>Diverse halophilic archaea isolated from saline environments.</title>
        <authorList>
            <person name="Cui H.-L."/>
        </authorList>
    </citation>
    <scope>NUCLEOTIDE SEQUENCE [LARGE SCALE GENOMIC DNA]</scope>
    <source>
        <strain evidence="2 3">XZYJT49</strain>
        <plasmid evidence="2 3">unnamed2</plasmid>
    </source>
</reference>
<keyword evidence="2" id="KW-0614">Plasmid</keyword>
<protein>
    <submittedName>
        <fullName evidence="2">ParA family protein</fullName>
    </submittedName>
</protein>
<dbReference type="Gene3D" id="3.40.50.300">
    <property type="entry name" value="P-loop containing nucleotide triphosphate hydrolases"/>
    <property type="match status" value="1"/>
</dbReference>
<dbReference type="RefSeq" id="WP_248652827.1">
    <property type="nucleotide sequence ID" value="NZ_CP096661.1"/>
</dbReference>
<dbReference type="PANTHER" id="PTHR13696">
    <property type="entry name" value="P-LOOP CONTAINING NUCLEOSIDE TRIPHOSPHATE HYDROLASE"/>
    <property type="match status" value="1"/>
</dbReference>
<dbReference type="AlphaFoldDB" id="A0A8U0I291"/>
<dbReference type="Pfam" id="PF13614">
    <property type="entry name" value="AAA_31"/>
    <property type="match status" value="1"/>
</dbReference>
<dbReference type="GeneID" id="72187574"/>
<evidence type="ECO:0000259" key="1">
    <source>
        <dbReference type="Pfam" id="PF13614"/>
    </source>
</evidence>
<keyword evidence="3" id="KW-1185">Reference proteome</keyword>
<evidence type="ECO:0000313" key="2">
    <source>
        <dbReference type="EMBL" id="UPV76794.1"/>
    </source>
</evidence>
<gene>
    <name evidence="2" type="ORF">M0R89_20205</name>
</gene>
<name>A0A8U0I291_9EURY</name>
<dbReference type="Proteomes" id="UP000830729">
    <property type="component" value="Plasmid unnamed2"/>
</dbReference>
<dbReference type="SUPFAM" id="SSF52540">
    <property type="entry name" value="P-loop containing nucleoside triphosphate hydrolases"/>
    <property type="match status" value="1"/>
</dbReference>
<dbReference type="InterPro" id="IPR025669">
    <property type="entry name" value="AAA_dom"/>
</dbReference>
<dbReference type="PANTHER" id="PTHR13696:SF99">
    <property type="entry name" value="COBYRINIC ACID AC-DIAMIDE SYNTHASE"/>
    <property type="match status" value="1"/>
</dbReference>
<dbReference type="InterPro" id="IPR027417">
    <property type="entry name" value="P-loop_NTPase"/>
</dbReference>
<geneLocation type="plasmid" evidence="2 3">
    <name>unnamed2</name>
</geneLocation>
<organism evidence="2 3">
    <name type="scientific">Halorussus limi</name>
    <dbReference type="NCBI Taxonomy" id="2938695"/>
    <lineage>
        <taxon>Archaea</taxon>
        <taxon>Methanobacteriati</taxon>
        <taxon>Methanobacteriota</taxon>
        <taxon>Stenosarchaea group</taxon>
        <taxon>Halobacteria</taxon>
        <taxon>Halobacteriales</taxon>
        <taxon>Haladaptataceae</taxon>
        <taxon>Halorussus</taxon>
    </lineage>
</organism>
<dbReference type="KEGG" id="halx:M0R89_20205"/>